<proteinExistence type="predicted"/>
<feature type="compositionally biased region" description="Basic and acidic residues" evidence="5">
    <location>
        <begin position="463"/>
        <end position="473"/>
    </location>
</feature>
<organism evidence="7 8">
    <name type="scientific">Tritrichomonas musculus</name>
    <dbReference type="NCBI Taxonomy" id="1915356"/>
    <lineage>
        <taxon>Eukaryota</taxon>
        <taxon>Metamonada</taxon>
        <taxon>Parabasalia</taxon>
        <taxon>Tritrichomonadida</taxon>
        <taxon>Tritrichomonadidae</taxon>
        <taxon>Tritrichomonas</taxon>
    </lineage>
</organism>
<keyword evidence="2 3" id="KW-0067">ATP-binding</keyword>
<keyword evidence="1 3" id="KW-0547">Nucleotide-binding</keyword>
<gene>
    <name evidence="7" type="ORF">M9Y10_015329</name>
</gene>
<feature type="region of interest" description="Disordered" evidence="5">
    <location>
        <begin position="401"/>
        <end position="588"/>
    </location>
</feature>
<dbReference type="Gene3D" id="1.10.510.10">
    <property type="entry name" value="Transferase(Phosphotransferase) domain 1"/>
    <property type="match status" value="1"/>
</dbReference>
<comment type="caution">
    <text evidence="7">The sequence shown here is derived from an EMBL/GenBank/DDBJ whole genome shotgun (WGS) entry which is preliminary data.</text>
</comment>
<sequence length="953" mass="109250">MMLKLDAQHFGIDIRNFTQGGKIGLGGYSDVYLTQYKKNGENYAAKVIKSNVFKEDEKNKIEDEIKIMSLIDHPTIIQYLGYSLLDFNLNPNIVIFTQLVKNGSLNKIILKAKQSNLPENYDNTTRQIILIGIASGMKYLHNKNIMHCDLKTNNILLDDNYYPHIIDFGMAKYINENSLVEDDLVCGTLPYMAPEMILGHKYSYKIDVYAFAMIMYEVICELDLYPNLDYNQSLTEQFKKHVAVSNKRPRIKIGVKNCIRFLIQQCWSSKANERPTFDEIYNKLIDPKYYLDNVDEKRIKEYLAIITKNDISDSNNSDLIQKVRTLSKENENLREQVSILKENNEKLLNENDKMKNTIEEMMKKVEAESEITVKPPPVKDEHMLINSRFLHLKEKKEELEKANSDQFLSSQKETENEELTKDIDNLKEEIKERTNSPKRSNLSSSEEEIKEISNSPKRPIHFSNEDEIRERSNSPKRPIHFSNEDEIRERSNSPNRSIQSSNEEEIIEKTNSPKRSNQSSNKEEIKEKINSPKRSIQFSNEEEIKKRSNSPKRSIQFSNEDEIKERPISPKRSIRLSKDSSKEKINGQSEKRVDCVKLPSLNRLKKSDSLTISDFNSLSLQQQYQIIKIKSNSMSFYSRNYYIINLHTLLDTLIQFVKCPETAGYIEIQANESQTDADIDKLNQSNRINILHKATEILYYHKLFNNSEFKEILNLFRDQISIEIKYYSKIYQGIYETISTMKHVNINIFISGIKKTDNTFKNNKCINSIRFDNSVINIIDYAFKNCDSLTHVVIPSSVTSIGSGSFEGCDSLKSISIPSSITFIDFSVFKNCTNLADVCLSNSIKMIRDNAFYGCSSLKKLTLPSFLAAIGEFAFYNCASLESITIPPSVTSIGKGAFGKCSGLKHVSIPSSVKSIGKGAFEGCSSLVSIKIPSSIKNMNELDIKPKCHVILI</sequence>
<reference evidence="7 8" key="1">
    <citation type="submission" date="2024-04" db="EMBL/GenBank/DDBJ databases">
        <title>Tritrichomonas musculus Genome.</title>
        <authorList>
            <person name="Alves-Ferreira E."/>
            <person name="Grigg M."/>
            <person name="Lorenzi H."/>
            <person name="Galac M."/>
        </authorList>
    </citation>
    <scope>NUCLEOTIDE SEQUENCE [LARGE SCALE GENOMIC DNA]</scope>
    <source>
        <strain evidence="7 8">EAF2021</strain>
    </source>
</reference>
<dbReference type="PROSITE" id="PS00108">
    <property type="entry name" value="PROTEIN_KINASE_ST"/>
    <property type="match status" value="1"/>
</dbReference>
<dbReference type="InterPro" id="IPR008271">
    <property type="entry name" value="Ser/Thr_kinase_AS"/>
</dbReference>
<dbReference type="InterPro" id="IPR000719">
    <property type="entry name" value="Prot_kinase_dom"/>
</dbReference>
<dbReference type="Pfam" id="PF00069">
    <property type="entry name" value="Pkinase"/>
    <property type="match status" value="1"/>
</dbReference>
<dbReference type="InterPro" id="IPR017441">
    <property type="entry name" value="Protein_kinase_ATP_BS"/>
</dbReference>
<feature type="compositionally biased region" description="Polar residues" evidence="5">
    <location>
        <begin position="509"/>
        <end position="520"/>
    </location>
</feature>
<dbReference type="InterPro" id="IPR032675">
    <property type="entry name" value="LRR_dom_sf"/>
</dbReference>
<name>A0ABR2L205_9EUKA</name>
<accession>A0ABR2L205</accession>
<evidence type="ECO:0000256" key="3">
    <source>
        <dbReference type="PROSITE-ProRule" id="PRU10141"/>
    </source>
</evidence>
<feature type="binding site" evidence="3">
    <location>
        <position position="46"/>
    </location>
    <ligand>
        <name>ATP</name>
        <dbReference type="ChEBI" id="CHEBI:30616"/>
    </ligand>
</feature>
<dbReference type="InterPro" id="IPR026906">
    <property type="entry name" value="LRR_5"/>
</dbReference>
<dbReference type="PROSITE" id="PS00107">
    <property type="entry name" value="PROTEIN_KINASE_ATP"/>
    <property type="match status" value="1"/>
</dbReference>
<feature type="compositionally biased region" description="Basic and acidic residues" evidence="5">
    <location>
        <begin position="412"/>
        <end position="435"/>
    </location>
</feature>
<evidence type="ECO:0000256" key="2">
    <source>
        <dbReference type="ARBA" id="ARBA00022840"/>
    </source>
</evidence>
<evidence type="ECO:0000313" key="8">
    <source>
        <dbReference type="Proteomes" id="UP001470230"/>
    </source>
</evidence>
<dbReference type="InterPro" id="IPR011009">
    <property type="entry name" value="Kinase-like_dom_sf"/>
</dbReference>
<dbReference type="EMBL" id="JAPFFF010000002">
    <property type="protein sequence ID" value="KAK8897383.1"/>
    <property type="molecule type" value="Genomic_DNA"/>
</dbReference>
<keyword evidence="4" id="KW-0175">Coiled coil</keyword>
<dbReference type="Proteomes" id="UP001470230">
    <property type="component" value="Unassembled WGS sequence"/>
</dbReference>
<feature type="domain" description="Protein kinase" evidence="6">
    <location>
        <begin position="17"/>
        <end position="289"/>
    </location>
</feature>
<feature type="coiled-coil region" evidence="4">
    <location>
        <begin position="316"/>
        <end position="371"/>
    </location>
</feature>
<dbReference type="SMART" id="SM00220">
    <property type="entry name" value="S_TKc"/>
    <property type="match status" value="1"/>
</dbReference>
<keyword evidence="8" id="KW-1185">Reference proteome</keyword>
<evidence type="ECO:0000259" key="6">
    <source>
        <dbReference type="PROSITE" id="PS50011"/>
    </source>
</evidence>
<feature type="compositionally biased region" description="Basic and acidic residues" evidence="5">
    <location>
        <begin position="521"/>
        <end position="530"/>
    </location>
</feature>
<dbReference type="PANTHER" id="PTHR23257">
    <property type="entry name" value="SERINE-THREONINE PROTEIN KINASE"/>
    <property type="match status" value="1"/>
</dbReference>
<dbReference type="InterPro" id="IPR050167">
    <property type="entry name" value="Ser_Thr_protein_kinase"/>
</dbReference>
<feature type="compositionally biased region" description="Basic and acidic residues" evidence="5">
    <location>
        <begin position="482"/>
        <end position="491"/>
    </location>
</feature>
<dbReference type="Gene3D" id="3.80.10.10">
    <property type="entry name" value="Ribonuclease Inhibitor"/>
    <property type="match status" value="2"/>
</dbReference>
<feature type="compositionally biased region" description="Basic and acidic residues" evidence="5">
    <location>
        <begin position="576"/>
        <end position="588"/>
    </location>
</feature>
<evidence type="ECO:0000256" key="4">
    <source>
        <dbReference type="SAM" id="Coils"/>
    </source>
</evidence>
<evidence type="ECO:0000256" key="5">
    <source>
        <dbReference type="SAM" id="MobiDB-lite"/>
    </source>
</evidence>
<dbReference type="SUPFAM" id="SSF52058">
    <property type="entry name" value="L domain-like"/>
    <property type="match status" value="1"/>
</dbReference>
<evidence type="ECO:0000313" key="7">
    <source>
        <dbReference type="EMBL" id="KAK8897383.1"/>
    </source>
</evidence>
<dbReference type="PANTHER" id="PTHR23257:SF958">
    <property type="entry name" value="SERINE_THREONINE-PROTEIN KINASE WNK4"/>
    <property type="match status" value="1"/>
</dbReference>
<dbReference type="Pfam" id="PF13306">
    <property type="entry name" value="LRR_5"/>
    <property type="match status" value="1"/>
</dbReference>
<evidence type="ECO:0000256" key="1">
    <source>
        <dbReference type="ARBA" id="ARBA00022741"/>
    </source>
</evidence>
<dbReference type="PROSITE" id="PS50011">
    <property type="entry name" value="PROTEIN_KINASE_DOM"/>
    <property type="match status" value="1"/>
</dbReference>
<dbReference type="SUPFAM" id="SSF56112">
    <property type="entry name" value="Protein kinase-like (PK-like)"/>
    <property type="match status" value="1"/>
</dbReference>
<protein>
    <recommendedName>
        <fullName evidence="6">Protein kinase domain-containing protein</fullName>
    </recommendedName>
</protein>